<feature type="compositionally biased region" description="Polar residues" evidence="1">
    <location>
        <begin position="18"/>
        <end position="28"/>
    </location>
</feature>
<protein>
    <submittedName>
        <fullName evidence="2">Uncharacterized protein</fullName>
    </submittedName>
</protein>
<feature type="region of interest" description="Disordered" evidence="1">
    <location>
        <begin position="1"/>
        <end position="28"/>
    </location>
</feature>
<accession>A0A2P2JJ77</accession>
<dbReference type="EMBL" id="GGEC01013054">
    <property type="protein sequence ID" value="MBW93537.1"/>
    <property type="molecule type" value="Transcribed_RNA"/>
</dbReference>
<proteinExistence type="predicted"/>
<sequence>MENLPTTLIPPPYKKKLNQSSTSSISAT</sequence>
<organism evidence="2">
    <name type="scientific">Rhizophora mucronata</name>
    <name type="common">Asiatic mangrove</name>
    <dbReference type="NCBI Taxonomy" id="61149"/>
    <lineage>
        <taxon>Eukaryota</taxon>
        <taxon>Viridiplantae</taxon>
        <taxon>Streptophyta</taxon>
        <taxon>Embryophyta</taxon>
        <taxon>Tracheophyta</taxon>
        <taxon>Spermatophyta</taxon>
        <taxon>Magnoliopsida</taxon>
        <taxon>eudicotyledons</taxon>
        <taxon>Gunneridae</taxon>
        <taxon>Pentapetalae</taxon>
        <taxon>rosids</taxon>
        <taxon>fabids</taxon>
        <taxon>Malpighiales</taxon>
        <taxon>Rhizophoraceae</taxon>
        <taxon>Rhizophora</taxon>
    </lineage>
</organism>
<evidence type="ECO:0000256" key="1">
    <source>
        <dbReference type="SAM" id="MobiDB-lite"/>
    </source>
</evidence>
<evidence type="ECO:0000313" key="2">
    <source>
        <dbReference type="EMBL" id="MBW93537.1"/>
    </source>
</evidence>
<name>A0A2P2JJ77_RHIMU</name>
<reference evidence="2" key="1">
    <citation type="submission" date="2018-02" db="EMBL/GenBank/DDBJ databases">
        <title>Rhizophora mucronata_Transcriptome.</title>
        <authorList>
            <person name="Meera S.P."/>
            <person name="Sreeshan A."/>
            <person name="Augustine A."/>
        </authorList>
    </citation>
    <scope>NUCLEOTIDE SEQUENCE</scope>
    <source>
        <tissue evidence="2">Leaf</tissue>
    </source>
</reference>
<dbReference type="AlphaFoldDB" id="A0A2P2JJ77"/>